<dbReference type="PANTHER" id="PTHR23409">
    <property type="entry name" value="RIBONUCLEOSIDE-DIPHOSPHATE REDUCTASE SMALL CHAIN"/>
    <property type="match status" value="1"/>
</dbReference>
<dbReference type="InterPro" id="IPR000358">
    <property type="entry name" value="RNR_small_fam"/>
</dbReference>
<dbReference type="Proteomes" id="UP000886998">
    <property type="component" value="Unassembled WGS sequence"/>
</dbReference>
<dbReference type="GO" id="GO:0005829">
    <property type="term" value="C:cytosol"/>
    <property type="evidence" value="ECO:0007669"/>
    <property type="project" value="TreeGrafter"/>
</dbReference>
<proteinExistence type="predicted"/>
<dbReference type="SUPFAM" id="SSF54001">
    <property type="entry name" value="Cysteine proteinases"/>
    <property type="match status" value="1"/>
</dbReference>
<keyword evidence="2" id="KW-1185">Reference proteome</keyword>
<dbReference type="AlphaFoldDB" id="A0A8X6X0H1"/>
<evidence type="ECO:0000313" key="2">
    <source>
        <dbReference type="Proteomes" id="UP000886998"/>
    </source>
</evidence>
<name>A0A8X6X0H1_9ARAC</name>
<evidence type="ECO:0000313" key="1">
    <source>
        <dbReference type="EMBL" id="GFY43799.1"/>
    </source>
</evidence>
<dbReference type="Gene3D" id="3.40.395.10">
    <property type="entry name" value="Adenoviral Proteinase, Chain A"/>
    <property type="match status" value="1"/>
</dbReference>
<gene>
    <name evidence="1" type="primary">F54H12.2_98</name>
    <name evidence="1" type="ORF">TNIN_388921</name>
</gene>
<dbReference type="EMBL" id="BMAV01003875">
    <property type="protein sequence ID" value="GFY43799.1"/>
    <property type="molecule type" value="Genomic_DNA"/>
</dbReference>
<reference evidence="1" key="1">
    <citation type="submission" date="2020-08" db="EMBL/GenBank/DDBJ databases">
        <title>Multicomponent nature underlies the extraordinary mechanical properties of spider dragline silk.</title>
        <authorList>
            <person name="Kono N."/>
            <person name="Nakamura H."/>
            <person name="Mori M."/>
            <person name="Yoshida Y."/>
            <person name="Ohtoshi R."/>
            <person name="Malay A.D."/>
            <person name="Moran D.A.P."/>
            <person name="Tomita M."/>
            <person name="Numata K."/>
            <person name="Arakawa K."/>
        </authorList>
    </citation>
    <scope>NUCLEOTIDE SEQUENCE</scope>
</reference>
<protein>
    <submittedName>
        <fullName evidence="1">Uncharacterized protein F54H12.2</fullName>
    </submittedName>
</protein>
<dbReference type="InterPro" id="IPR038765">
    <property type="entry name" value="Papain-like_cys_pep_sf"/>
</dbReference>
<organism evidence="1 2">
    <name type="scientific">Trichonephila inaurata madagascariensis</name>
    <dbReference type="NCBI Taxonomy" id="2747483"/>
    <lineage>
        <taxon>Eukaryota</taxon>
        <taxon>Metazoa</taxon>
        <taxon>Ecdysozoa</taxon>
        <taxon>Arthropoda</taxon>
        <taxon>Chelicerata</taxon>
        <taxon>Arachnida</taxon>
        <taxon>Araneae</taxon>
        <taxon>Araneomorphae</taxon>
        <taxon>Entelegynae</taxon>
        <taxon>Araneoidea</taxon>
        <taxon>Nephilidae</taxon>
        <taxon>Trichonephila</taxon>
        <taxon>Trichonephila inaurata</taxon>
    </lineage>
</organism>
<dbReference type="PANTHER" id="PTHR23409:SF21">
    <property type="entry name" value="CAPSID PROTEIN"/>
    <property type="match status" value="1"/>
</dbReference>
<dbReference type="GO" id="GO:0009263">
    <property type="term" value="P:deoxyribonucleotide biosynthetic process"/>
    <property type="evidence" value="ECO:0007669"/>
    <property type="project" value="InterPro"/>
</dbReference>
<sequence length="839" mass="94638">MSFYVTLPSDSSLHYFPNNKISSFITQLPTPILLEGEWEVGLAEIIYPHTWYNINEKNNIFGFDLGDGKLITRKLPPGYYESIPDILRSMTLPSHEGKILFKFNANNKRVKIKTQNDARVVLEEGLCDVLGFHSQIVKGIEESAFVADPQAAFPVFYVYSDIVQPVVVGHVEAPLLRVVRISGDDGVAVSAQYDRPHYVPVIRQSFHTIEIEIRLNSGDLLPFERGSGVPYYEGVSFQKGYGLGGIFRRLFRAALPFLVKGGKAVGKEALRTGTRVVSDVLSGEDFKIAARKRSEEAGRGSPECVKSELELFHLPATQTAVERGQWVEFHPLSNIFDGGPVEFHISGSGEEYLDLSQTQLYLKAKIVKSDGSPIEKGAEIGPVNLFLHSLFSQVDITLNERLVSNSSNTYPYRSYIETLLNHGIDSKTSQLTCEMFYKDNKEGLKKRSAFFESSASVDMIGPLHCDLFHQERLLLNLVDLKIKLIRSKPEFCLHGKKGYKVTLEKITLLVRKVHVSSGVVLGHMKALEKETAKYPINRVLCKVYSIPQGSMSFVQDNIFIGQMPKRIVVGCVDNDSFHGTFEKSPFDFKHYDINFIGVYVDGQPTPHNPLDLNFAQNNYIKGYHSLFSGTEKLGQDQGLFISREEYISGNTLFAFNLSPDLCTGDHLNLIKHSNLRIEIKFSKALSQTICIQFILSHDPVTAPFFRGVYASDTIPILKKKSTIVVNSDASSQPGSHWLAFCHENNCIEFFDSYGYPPEYYGEGFRDFVSKFSAVSWNCIPFQSPTSNVCGAYCIYFIFKRSQGNSMYSITNTLLQCQKNDFRIFQFVKKRYGVRMIFRQ</sequence>
<dbReference type="OrthoDB" id="5979489at2759"/>
<accession>A0A8X6X0H1</accession>
<dbReference type="GO" id="GO:0004748">
    <property type="term" value="F:ribonucleoside-diphosphate reductase activity, thioredoxin disulfide as acceptor"/>
    <property type="evidence" value="ECO:0007669"/>
    <property type="project" value="TreeGrafter"/>
</dbReference>
<comment type="caution">
    <text evidence="1">The sequence shown here is derived from an EMBL/GenBank/DDBJ whole genome shotgun (WGS) entry which is preliminary data.</text>
</comment>